<accession>A0A699XAS3</accession>
<feature type="region of interest" description="Disordered" evidence="1">
    <location>
        <begin position="63"/>
        <end position="90"/>
    </location>
</feature>
<comment type="caution">
    <text evidence="2">The sequence shown here is derived from an EMBL/GenBank/DDBJ whole genome shotgun (WGS) entry which is preliminary data.</text>
</comment>
<dbReference type="EMBL" id="BKCJ011832603">
    <property type="protein sequence ID" value="GFD56729.1"/>
    <property type="molecule type" value="Genomic_DNA"/>
</dbReference>
<protein>
    <submittedName>
        <fullName evidence="2">Uncharacterized protein</fullName>
    </submittedName>
</protein>
<sequence length="90" mass="9687">RQRQHIKAGEQMPHWVTHGKPSLWQKLKGEKPAYSMATVWKLASYDDSPVSADAEARSAAIAHVPSSDVSTTKNALDETSADGPSPEASS</sequence>
<reference evidence="2" key="1">
    <citation type="journal article" date="2019" name="Sci. Rep.">
        <title>Draft genome of Tanacetum cinerariifolium, the natural source of mosquito coil.</title>
        <authorList>
            <person name="Yamashiro T."/>
            <person name="Shiraishi A."/>
            <person name="Satake H."/>
            <person name="Nakayama K."/>
        </authorList>
    </citation>
    <scope>NUCLEOTIDE SEQUENCE</scope>
</reference>
<dbReference type="AlphaFoldDB" id="A0A699XAS3"/>
<evidence type="ECO:0000313" key="2">
    <source>
        <dbReference type="EMBL" id="GFD56729.1"/>
    </source>
</evidence>
<gene>
    <name evidence="2" type="ORF">Tci_928698</name>
</gene>
<feature type="non-terminal residue" evidence="2">
    <location>
        <position position="1"/>
    </location>
</feature>
<name>A0A699XAS3_TANCI</name>
<evidence type="ECO:0000256" key="1">
    <source>
        <dbReference type="SAM" id="MobiDB-lite"/>
    </source>
</evidence>
<organism evidence="2">
    <name type="scientific">Tanacetum cinerariifolium</name>
    <name type="common">Dalmatian daisy</name>
    <name type="synonym">Chrysanthemum cinerariifolium</name>
    <dbReference type="NCBI Taxonomy" id="118510"/>
    <lineage>
        <taxon>Eukaryota</taxon>
        <taxon>Viridiplantae</taxon>
        <taxon>Streptophyta</taxon>
        <taxon>Embryophyta</taxon>
        <taxon>Tracheophyta</taxon>
        <taxon>Spermatophyta</taxon>
        <taxon>Magnoliopsida</taxon>
        <taxon>eudicotyledons</taxon>
        <taxon>Gunneridae</taxon>
        <taxon>Pentapetalae</taxon>
        <taxon>asterids</taxon>
        <taxon>campanulids</taxon>
        <taxon>Asterales</taxon>
        <taxon>Asteraceae</taxon>
        <taxon>Asteroideae</taxon>
        <taxon>Anthemideae</taxon>
        <taxon>Anthemidinae</taxon>
        <taxon>Tanacetum</taxon>
    </lineage>
</organism>
<feature type="non-terminal residue" evidence="2">
    <location>
        <position position="90"/>
    </location>
</feature>
<proteinExistence type="predicted"/>